<dbReference type="Gene3D" id="3.40.190.10">
    <property type="entry name" value="Periplasmic binding protein-like II"/>
    <property type="match status" value="2"/>
</dbReference>
<reference evidence="3" key="2">
    <citation type="journal article" date="2021" name="PeerJ">
        <title>Extensive microbial diversity within the chicken gut microbiome revealed by metagenomics and culture.</title>
        <authorList>
            <person name="Gilroy R."/>
            <person name="Ravi A."/>
            <person name="Getino M."/>
            <person name="Pursley I."/>
            <person name="Horton D.L."/>
            <person name="Alikhan N.F."/>
            <person name="Baker D."/>
            <person name="Gharbi K."/>
            <person name="Hall N."/>
            <person name="Watson M."/>
            <person name="Adriaenssens E.M."/>
            <person name="Foster-Nyarko E."/>
            <person name="Jarju S."/>
            <person name="Secka A."/>
            <person name="Antonio M."/>
            <person name="Oren A."/>
            <person name="Chaudhuri R.R."/>
            <person name="La Ragione R."/>
            <person name="Hildebrand F."/>
            <person name="Pallen M.J."/>
        </authorList>
    </citation>
    <scope>NUCLEOTIDE SEQUENCE</scope>
    <source>
        <strain evidence="3">ChiBcolR7-354</strain>
    </source>
</reference>
<dbReference type="EMBL" id="DVGA01000076">
    <property type="protein sequence ID" value="HIQ79084.1"/>
    <property type="molecule type" value="Genomic_DNA"/>
</dbReference>
<dbReference type="AlphaFoldDB" id="A0A9D1CTH4"/>
<dbReference type="InterPro" id="IPR039424">
    <property type="entry name" value="SBP_5"/>
</dbReference>
<proteinExistence type="predicted"/>
<dbReference type="SUPFAM" id="SSF53850">
    <property type="entry name" value="Periplasmic binding protein-like II"/>
    <property type="match status" value="1"/>
</dbReference>
<evidence type="ECO:0000313" key="4">
    <source>
        <dbReference type="Proteomes" id="UP000824262"/>
    </source>
</evidence>
<dbReference type="InterPro" id="IPR000914">
    <property type="entry name" value="SBP_5_dom"/>
</dbReference>
<evidence type="ECO:0000313" key="3">
    <source>
        <dbReference type="EMBL" id="HIQ79084.1"/>
    </source>
</evidence>
<feature type="domain" description="Solute-binding protein family 5" evidence="2">
    <location>
        <begin position="284"/>
        <end position="668"/>
    </location>
</feature>
<dbReference type="Pfam" id="PF00496">
    <property type="entry name" value="SBP_bac_5"/>
    <property type="match status" value="1"/>
</dbReference>
<organism evidence="3 4">
    <name type="scientific">Candidatus Scatomorpha intestinavium</name>
    <dbReference type="NCBI Taxonomy" id="2840922"/>
    <lineage>
        <taxon>Bacteria</taxon>
        <taxon>Bacillati</taxon>
        <taxon>Bacillota</taxon>
        <taxon>Clostridia</taxon>
        <taxon>Eubacteriales</taxon>
        <taxon>Candidatus Scatomorpha</taxon>
    </lineage>
</organism>
<dbReference type="Proteomes" id="UP000824262">
    <property type="component" value="Unassembled WGS sequence"/>
</dbReference>
<feature type="signal peptide" evidence="1">
    <location>
        <begin position="1"/>
        <end position="21"/>
    </location>
</feature>
<dbReference type="PROSITE" id="PS51257">
    <property type="entry name" value="PROKAR_LIPOPROTEIN"/>
    <property type="match status" value="1"/>
</dbReference>
<dbReference type="GO" id="GO:0015833">
    <property type="term" value="P:peptide transport"/>
    <property type="evidence" value="ECO:0007669"/>
    <property type="project" value="TreeGrafter"/>
</dbReference>
<accession>A0A9D1CTH4</accession>
<protein>
    <submittedName>
        <fullName evidence="3">ABC transporter substrate-binding protein</fullName>
    </submittedName>
</protein>
<evidence type="ECO:0000259" key="2">
    <source>
        <dbReference type="Pfam" id="PF00496"/>
    </source>
</evidence>
<evidence type="ECO:0000256" key="1">
    <source>
        <dbReference type="SAM" id="SignalP"/>
    </source>
</evidence>
<dbReference type="Gene3D" id="3.10.105.10">
    <property type="entry name" value="Dipeptide-binding Protein, Domain 3"/>
    <property type="match status" value="1"/>
</dbReference>
<keyword evidence="1" id="KW-0732">Signal</keyword>
<reference evidence="3" key="1">
    <citation type="submission" date="2020-10" db="EMBL/GenBank/DDBJ databases">
        <authorList>
            <person name="Gilroy R."/>
        </authorList>
    </citation>
    <scope>NUCLEOTIDE SEQUENCE</scope>
    <source>
        <strain evidence="3">ChiBcolR7-354</strain>
    </source>
</reference>
<gene>
    <name evidence="3" type="ORF">IAB77_07485</name>
</gene>
<comment type="caution">
    <text evidence="3">The sequence shown here is derived from an EMBL/GenBank/DDBJ whole genome shotgun (WGS) entry which is preliminary data.</text>
</comment>
<dbReference type="PANTHER" id="PTHR30290">
    <property type="entry name" value="PERIPLASMIC BINDING COMPONENT OF ABC TRANSPORTER"/>
    <property type="match status" value="1"/>
</dbReference>
<name>A0A9D1CTH4_9FIRM</name>
<sequence>MKNIKKFLALALALAMVFALAACGEEPATESPAAESEAPVESEAPNDTLVFATATFGQKFSPFFATTAYDQDVVNLTQGALLAADREGNIVRNGIEGETIEYNGTEYTYYGMGDVEVVMNDDGTVDYNLTMRDDIVFSDGTPADIDDVIFGLYVMLDPTYDGASTLYAMPIEGLQEYMGDMTPLYELMLAAGRDNTDFTNWDEETQTAFWDSVDNEAGPAFAQTIVDYVIANYGTTGVADSAAMWDYEGLAEDATAADFWNAIVEKYGGDVATAVATEVAETPFSDLLDNEYKVGVASSDSAPNVSGIVRTGDYSMTIHMTSYDATAIYKMSLYIAPLHYYGDESLYDYENNSFGFPKGDLSVVREKTTQPMGCGPYVFEGYSNGVVTLSANEYYYLGKPATQNLLMQESVDSDYVPGIITGSYDLALPSISDDTITAIESANSNGELTGDVLTTNLVDYRGYGYIGINANLVNVGGDPGSDASKNLRKALMTVMSVYRDTVINSYYGEQASVIQYPISNTSWAAPRPTDEGYQNAYSVDVNGEAIYTDGMTEQERFDAALQAAIGYLQAAGYTWDEATGTFTAAPEGASMTYEFMIPGQGEQDHPAYGVGVSASEALATIGITLQVNDVGTAVWNTALEANTCEIWAAAWQATADPDMYQVYHSSNANGAGTNSNHYQIQDAELDQLIMDGRGSADNDFRAATYKTAMDIIMDWGVELPLYQRKDAIVSSTERVVTDSLPQDMTPYWVWYAEIETLAVQ</sequence>
<dbReference type="GO" id="GO:1904680">
    <property type="term" value="F:peptide transmembrane transporter activity"/>
    <property type="evidence" value="ECO:0007669"/>
    <property type="project" value="TreeGrafter"/>
</dbReference>
<feature type="chain" id="PRO_5038657643" evidence="1">
    <location>
        <begin position="22"/>
        <end position="760"/>
    </location>
</feature>